<comment type="caution">
    <text evidence="5">The sequence shown here is derived from an EMBL/GenBank/DDBJ whole genome shotgun (WGS) entry which is preliminary data.</text>
</comment>
<keyword evidence="1" id="KW-0677">Repeat</keyword>
<evidence type="ECO:0008006" key="7">
    <source>
        <dbReference type="Google" id="ProtNLM"/>
    </source>
</evidence>
<protein>
    <recommendedName>
        <fullName evidence="7">Ankyrin</fullName>
    </recommendedName>
</protein>
<feature type="region of interest" description="Disordered" evidence="4">
    <location>
        <begin position="738"/>
        <end position="769"/>
    </location>
</feature>
<dbReference type="InterPro" id="IPR050776">
    <property type="entry name" value="Ank_Repeat/CDKN_Inhibitor"/>
</dbReference>
<dbReference type="AlphaFoldDB" id="A0AA39R541"/>
<dbReference type="SMART" id="SM00248">
    <property type="entry name" value="ANK"/>
    <property type="match status" value="6"/>
</dbReference>
<feature type="repeat" description="ANK" evidence="3">
    <location>
        <begin position="491"/>
        <end position="523"/>
    </location>
</feature>
<feature type="repeat" description="ANK" evidence="3">
    <location>
        <begin position="588"/>
        <end position="620"/>
    </location>
</feature>
<feature type="compositionally biased region" description="Basic and acidic residues" evidence="4">
    <location>
        <begin position="738"/>
        <end position="756"/>
    </location>
</feature>
<dbReference type="EMBL" id="JAFEKC020000004">
    <property type="protein sequence ID" value="KAK0514990.1"/>
    <property type="molecule type" value="Genomic_DNA"/>
</dbReference>
<feature type="region of interest" description="Disordered" evidence="4">
    <location>
        <begin position="196"/>
        <end position="237"/>
    </location>
</feature>
<dbReference type="Pfam" id="PF12796">
    <property type="entry name" value="Ank_2"/>
    <property type="match status" value="2"/>
</dbReference>
<dbReference type="Proteomes" id="UP001166286">
    <property type="component" value="Unassembled WGS sequence"/>
</dbReference>
<dbReference type="InterPro" id="IPR036770">
    <property type="entry name" value="Ankyrin_rpt-contain_sf"/>
</dbReference>
<evidence type="ECO:0000256" key="3">
    <source>
        <dbReference type="PROSITE-ProRule" id="PRU00023"/>
    </source>
</evidence>
<evidence type="ECO:0000313" key="6">
    <source>
        <dbReference type="Proteomes" id="UP001166286"/>
    </source>
</evidence>
<evidence type="ECO:0000256" key="4">
    <source>
        <dbReference type="SAM" id="MobiDB-lite"/>
    </source>
</evidence>
<dbReference type="PANTHER" id="PTHR24201">
    <property type="entry name" value="ANK_REP_REGION DOMAIN-CONTAINING PROTEIN"/>
    <property type="match status" value="1"/>
</dbReference>
<dbReference type="Pfam" id="PF00023">
    <property type="entry name" value="Ank"/>
    <property type="match status" value="1"/>
</dbReference>
<gene>
    <name evidence="5" type="ORF">JMJ35_002369</name>
</gene>
<keyword evidence="6" id="KW-1185">Reference proteome</keyword>
<name>A0AA39R541_9LECA</name>
<proteinExistence type="predicted"/>
<dbReference type="PROSITE" id="PS50297">
    <property type="entry name" value="ANK_REP_REGION"/>
    <property type="match status" value="2"/>
</dbReference>
<evidence type="ECO:0000256" key="2">
    <source>
        <dbReference type="ARBA" id="ARBA00023043"/>
    </source>
</evidence>
<dbReference type="PROSITE" id="PS50088">
    <property type="entry name" value="ANK_REPEAT"/>
    <property type="match status" value="3"/>
</dbReference>
<organism evidence="5 6">
    <name type="scientific">Cladonia borealis</name>
    <dbReference type="NCBI Taxonomy" id="184061"/>
    <lineage>
        <taxon>Eukaryota</taxon>
        <taxon>Fungi</taxon>
        <taxon>Dikarya</taxon>
        <taxon>Ascomycota</taxon>
        <taxon>Pezizomycotina</taxon>
        <taxon>Lecanoromycetes</taxon>
        <taxon>OSLEUM clade</taxon>
        <taxon>Lecanoromycetidae</taxon>
        <taxon>Lecanorales</taxon>
        <taxon>Lecanorineae</taxon>
        <taxon>Cladoniaceae</taxon>
        <taxon>Cladonia</taxon>
    </lineage>
</organism>
<dbReference type="SUPFAM" id="SSF48403">
    <property type="entry name" value="Ankyrin repeat"/>
    <property type="match status" value="1"/>
</dbReference>
<evidence type="ECO:0000256" key="1">
    <source>
        <dbReference type="ARBA" id="ARBA00022737"/>
    </source>
</evidence>
<evidence type="ECO:0000313" key="5">
    <source>
        <dbReference type="EMBL" id="KAK0514990.1"/>
    </source>
</evidence>
<sequence>MDPLSVSASVVALLGAGGTLAKLLRKGIGLKNAPDVLRVLNDEVSELQSTANDVNDLLWTADRDPDDHPPKSLVSSLSRVKSILLQLESYISYQLTTVTADGERNRLDKSVYLRAEHRLQEFKDEILTSRIALAADLSLFASSIGMRNQIQSRQISSSLELLHNKFEMVPVLDTPQEIAFPQTTSRPIGTRVKLLESPPVVASESENSQDRSGINPDAPSKPRNDDSQLVVSSELRKQTQHKSTSLVQLMQDYCDTSCHCPCHSINQIRSPKFLHAFLGSFFLRYRAYPSREKACGVRCRARADGITCVYSFPPLLLERAISIFYSCSLAKGPELLLRVMRRREFYTFAFLVSDDESYALKEMKRMLDCGEASVLDIDEDGWTILQLAVRLQKWEVGHMLISYGADINYVDQEEKYPISIFIDAWSKWWRRDTIQNDIAEKWDDLFFQDITQFDSFGFSSLHKAYLGLSGLTFDQVLASTKRSDVDKSDDQGRTVLSWAAARGDSQTVGKLLACGADPDKKRTNNRSPLHFALGADVSTAEMLLDAKADVNLTDDGDRIPMHYVTSGTSSLIKRMVDLGADIGKRSVHGRTPLSLACRYGHAYAVKELLDCGADINDRDGNGLAPIAWALRYNHNHTISILLSSPSLRFEADDGNKSNFFSDVAIHCDVQTLVTLKDQWPIRTGFEETFNVDEALDYARHRRDFNGSWSKDIGRPRDEDPIAWHEAFTEMINTIIERSRQASDSEDEIWKDAREQPEDPSLAPNATISA</sequence>
<keyword evidence="2 3" id="KW-0040">ANK repeat</keyword>
<dbReference type="InterPro" id="IPR002110">
    <property type="entry name" value="Ankyrin_rpt"/>
</dbReference>
<accession>A0AA39R541</accession>
<dbReference type="Gene3D" id="1.25.40.20">
    <property type="entry name" value="Ankyrin repeat-containing domain"/>
    <property type="match status" value="2"/>
</dbReference>
<reference evidence="5" key="1">
    <citation type="submission" date="2023-03" db="EMBL/GenBank/DDBJ databases">
        <title>Complete genome of Cladonia borealis.</title>
        <authorList>
            <person name="Park H."/>
        </authorList>
    </citation>
    <scope>NUCLEOTIDE SEQUENCE</scope>
    <source>
        <strain evidence="5">ANT050790</strain>
    </source>
</reference>
<feature type="repeat" description="ANK" evidence="3">
    <location>
        <begin position="380"/>
        <end position="412"/>
    </location>
</feature>